<dbReference type="GO" id="GO:0043565">
    <property type="term" value="F:sequence-specific DNA binding"/>
    <property type="evidence" value="ECO:0007669"/>
    <property type="project" value="UniProtKB-UniRule"/>
</dbReference>
<evidence type="ECO:0000256" key="9">
    <source>
        <dbReference type="ARBA" id="ARBA00050665"/>
    </source>
</evidence>
<evidence type="ECO:0000256" key="5">
    <source>
        <dbReference type="ARBA" id="ARBA00022801"/>
    </source>
</evidence>
<evidence type="ECO:0000259" key="16">
    <source>
        <dbReference type="PROSITE" id="PS51786"/>
    </source>
</evidence>
<keyword evidence="4 10" id="KW-0547">Nucleotide-binding</keyword>
<reference evidence="18 19" key="1">
    <citation type="submission" date="2019-06" db="EMBL/GenBank/DDBJ databases">
        <title>Flavobacteriaceae Paucihalobacterium erythroidium CWB-1, complete genome.</title>
        <authorList>
            <person name="Wu S."/>
        </authorList>
    </citation>
    <scope>NUCLEOTIDE SEQUENCE [LARGE SCALE GENOMIC DNA]</scope>
    <source>
        <strain evidence="18 19">CWB-1</strain>
    </source>
</reference>
<dbReference type="SUPFAM" id="SSF52540">
    <property type="entry name" value="P-loop containing nucleoside triphosphate hydrolases"/>
    <property type="match status" value="1"/>
</dbReference>
<evidence type="ECO:0000256" key="4">
    <source>
        <dbReference type="ARBA" id="ARBA00022741"/>
    </source>
</evidence>
<feature type="domain" description="Lon N-terminal" evidence="17">
    <location>
        <begin position="44"/>
        <end position="239"/>
    </location>
</feature>
<dbReference type="PANTHER" id="PTHR10046">
    <property type="entry name" value="ATP DEPENDENT LON PROTEASE FAMILY MEMBER"/>
    <property type="match status" value="1"/>
</dbReference>
<sequence>MAKTNFLSLDSLSLQDFDENSELIPLMTPEDEAEINNEKLPSALPILPLRNTVLFPGVVIPITAGRDKSIKLINDANNGSKVIGVVAQKDIAVEDPGAADLYRVGTVARILKVLKMPDGNTTIIIQGKKRFELDEIISEKPYISATVKEVPEAKPAVDNQEFSAIIDSIKDLSLRIIKESPNIPTEATFAIKNIESNSFLVNFVSSNMNLLVKEKQELLEINNLQERALATLKYMTVEYQKLELKNDIQSKVQSDINQQQREYFLHQQMKTIQEELGGMSYDEEIEEMQERADKKKWSDEVGEHFNKELAKLQRMNPQVAEYSIQRNYLDLFLDLPWNDFSKDKFDLKRAQRILDRDHYGLEDVKKRIIEYLAVLKLRNDMKSPILCFYGPPGVGKTSLGKSIAEALGREYVRMSLGGLRDEAEIRGHRKTYIGAMPGRILQNLKKAGTSNPVFVLDEIDKLSSSYQGDPSSAMLEVLDPEQNNEFYDNFLEVGYDLSKVMFIATANSLSTIQPALRDRMEIINVTGYTIEEKTEIARRHLLPKQLKEHGLTTNHLKIAKPQLEKIVEGYTRESGVRSLEKQIAKMVRHAAKNIAMEEKYNLKVTNEDIVEVLGSPKLERDKYENNEVAGVVTGLAWTSVGGDILFIESILSKGKGDLNITGNLGKVMKESATIAMEYIKANAEDFGVNSDIFGKYNVHIHVPEGATPKDGPSAGITMLTSLMSLFTQRKVKKSLAMTGEITLRGKVLPVGGIKEKILAAKRARIKEIILCEDNKRDIAEIKAEYLKGLTFHYVKEMSEVLEIALTKQKVKNAKIL</sequence>
<dbReference type="Pfam" id="PF00004">
    <property type="entry name" value="AAA"/>
    <property type="match status" value="1"/>
</dbReference>
<protein>
    <recommendedName>
        <fullName evidence="10 11">Lon protease</fullName>
        <ecNumber evidence="10 11">3.4.21.53</ecNumber>
    </recommendedName>
    <alternativeName>
        <fullName evidence="10">ATP-dependent protease La</fullName>
    </alternativeName>
</protein>
<evidence type="ECO:0000313" key="19">
    <source>
        <dbReference type="Proteomes" id="UP000317332"/>
    </source>
</evidence>
<accession>A0A506PG11</accession>
<keyword evidence="2 10" id="KW-0963">Cytoplasm</keyword>
<dbReference type="PROSITE" id="PS01046">
    <property type="entry name" value="LON_SER"/>
    <property type="match status" value="1"/>
</dbReference>
<evidence type="ECO:0000256" key="7">
    <source>
        <dbReference type="ARBA" id="ARBA00022840"/>
    </source>
</evidence>
<dbReference type="EMBL" id="VHIQ01000006">
    <property type="protein sequence ID" value="TPV32514.1"/>
    <property type="molecule type" value="Genomic_DNA"/>
</dbReference>
<dbReference type="SMART" id="SM00382">
    <property type="entry name" value="AAA"/>
    <property type="match status" value="1"/>
</dbReference>
<name>A0A506PG11_9FLAO</name>
<dbReference type="GO" id="GO:0006515">
    <property type="term" value="P:protein quality control for misfolded or incompletely synthesized proteins"/>
    <property type="evidence" value="ECO:0007669"/>
    <property type="project" value="UniProtKB-UniRule"/>
</dbReference>
<dbReference type="Gene3D" id="1.20.58.1480">
    <property type="match status" value="1"/>
</dbReference>
<evidence type="ECO:0000256" key="1">
    <source>
        <dbReference type="ARBA" id="ARBA00004496"/>
    </source>
</evidence>
<dbReference type="Pfam" id="PF05362">
    <property type="entry name" value="Lon_C"/>
    <property type="match status" value="1"/>
</dbReference>
<dbReference type="InterPro" id="IPR008269">
    <property type="entry name" value="Lon_proteolytic"/>
</dbReference>
<dbReference type="Pfam" id="PF22667">
    <property type="entry name" value="Lon_lid"/>
    <property type="match status" value="1"/>
</dbReference>
<evidence type="ECO:0000256" key="13">
    <source>
        <dbReference type="PIRSR" id="PIRSR001174-2"/>
    </source>
</evidence>
<evidence type="ECO:0000256" key="8">
    <source>
        <dbReference type="ARBA" id="ARBA00023016"/>
    </source>
</evidence>
<dbReference type="AlphaFoldDB" id="A0A506PG11"/>
<evidence type="ECO:0000313" key="18">
    <source>
        <dbReference type="EMBL" id="TPV32514.1"/>
    </source>
</evidence>
<feature type="active site" evidence="10 12">
    <location>
        <position position="713"/>
    </location>
</feature>
<keyword evidence="3 10" id="KW-0645">Protease</keyword>
<keyword evidence="5 10" id="KW-0378">Hydrolase</keyword>
<dbReference type="InterPro" id="IPR027065">
    <property type="entry name" value="Lon_Prtase"/>
</dbReference>
<evidence type="ECO:0000256" key="11">
    <source>
        <dbReference type="PIRNR" id="PIRNR001174"/>
    </source>
</evidence>
<dbReference type="InterPro" id="IPR054594">
    <property type="entry name" value="Lon_lid"/>
</dbReference>
<dbReference type="InterPro" id="IPR003593">
    <property type="entry name" value="AAA+_ATPase"/>
</dbReference>
<feature type="binding site" evidence="10 13">
    <location>
        <begin position="390"/>
        <end position="397"/>
    </location>
    <ligand>
        <name>ATP</name>
        <dbReference type="ChEBI" id="CHEBI:30616"/>
    </ligand>
</feature>
<dbReference type="InterPro" id="IPR014721">
    <property type="entry name" value="Ribsml_uS5_D2-typ_fold_subgr"/>
</dbReference>
<dbReference type="InterPro" id="IPR003959">
    <property type="entry name" value="ATPase_AAA_core"/>
</dbReference>
<dbReference type="PIRSF" id="PIRSF001174">
    <property type="entry name" value="Lon_proteas"/>
    <property type="match status" value="1"/>
</dbReference>
<dbReference type="InterPro" id="IPR027543">
    <property type="entry name" value="Lon_bac"/>
</dbReference>
<evidence type="ECO:0000256" key="15">
    <source>
        <dbReference type="RuleBase" id="RU000591"/>
    </source>
</evidence>
<dbReference type="EC" id="3.4.21.53" evidence="10 11"/>
<dbReference type="FunFam" id="3.40.50.300:FF:000021">
    <property type="entry name" value="Lon protease homolog"/>
    <property type="match status" value="1"/>
</dbReference>
<dbReference type="InterPro" id="IPR003111">
    <property type="entry name" value="Lon_prtase_N"/>
</dbReference>
<dbReference type="Gene3D" id="2.30.130.40">
    <property type="entry name" value="LON domain-like"/>
    <property type="match status" value="1"/>
</dbReference>
<dbReference type="PROSITE" id="PS51786">
    <property type="entry name" value="LON_PROTEOLYTIC"/>
    <property type="match status" value="1"/>
</dbReference>
<dbReference type="PRINTS" id="PR00830">
    <property type="entry name" value="ENDOLAPTASE"/>
</dbReference>
<keyword evidence="8 10" id="KW-0346">Stress response</keyword>
<dbReference type="InterPro" id="IPR008268">
    <property type="entry name" value="Peptidase_S16_AS"/>
</dbReference>
<comment type="similarity">
    <text evidence="10 11 14 15">Belongs to the peptidase S16 family.</text>
</comment>
<dbReference type="NCBIfam" id="TIGR00763">
    <property type="entry name" value="lon"/>
    <property type="match status" value="1"/>
</dbReference>
<comment type="induction">
    <text evidence="10">By heat shock.</text>
</comment>
<dbReference type="Gene3D" id="3.30.230.10">
    <property type="match status" value="1"/>
</dbReference>
<keyword evidence="6 10" id="KW-0720">Serine protease</keyword>
<dbReference type="GO" id="GO:0016887">
    <property type="term" value="F:ATP hydrolysis activity"/>
    <property type="evidence" value="ECO:0007669"/>
    <property type="project" value="UniProtKB-UniRule"/>
</dbReference>
<dbReference type="InterPro" id="IPR027417">
    <property type="entry name" value="P-loop_NTPase"/>
</dbReference>
<comment type="subcellular location">
    <subcellularLocation>
        <location evidence="1 10 11">Cytoplasm</location>
    </subcellularLocation>
</comment>
<dbReference type="Gene3D" id="1.10.8.60">
    <property type="match status" value="1"/>
</dbReference>
<feature type="active site" evidence="10 12">
    <location>
        <position position="756"/>
    </location>
</feature>
<dbReference type="Gene3D" id="1.20.5.5270">
    <property type="match status" value="1"/>
</dbReference>
<feature type="domain" description="Lon proteolytic" evidence="16">
    <location>
        <begin position="626"/>
        <end position="807"/>
    </location>
</feature>
<dbReference type="SUPFAM" id="SSF54211">
    <property type="entry name" value="Ribosomal protein S5 domain 2-like"/>
    <property type="match status" value="1"/>
</dbReference>
<dbReference type="Gene3D" id="3.40.50.300">
    <property type="entry name" value="P-loop containing nucleotide triphosphate hydrolases"/>
    <property type="match status" value="1"/>
</dbReference>
<dbReference type="CDD" id="cd19500">
    <property type="entry name" value="RecA-like_Lon"/>
    <property type="match status" value="1"/>
</dbReference>
<dbReference type="InterPro" id="IPR015947">
    <property type="entry name" value="PUA-like_sf"/>
</dbReference>
<evidence type="ECO:0000256" key="14">
    <source>
        <dbReference type="PROSITE-ProRule" id="PRU01122"/>
    </source>
</evidence>
<dbReference type="InterPro" id="IPR020568">
    <property type="entry name" value="Ribosomal_Su5_D2-typ_SF"/>
</dbReference>
<evidence type="ECO:0000256" key="12">
    <source>
        <dbReference type="PIRSR" id="PIRSR001174-1"/>
    </source>
</evidence>
<evidence type="ECO:0000259" key="17">
    <source>
        <dbReference type="PROSITE" id="PS51787"/>
    </source>
</evidence>
<comment type="caution">
    <text evidence="18">The sequence shown here is derived from an EMBL/GenBank/DDBJ whole genome shotgun (WGS) entry which is preliminary data.</text>
</comment>
<dbReference type="RefSeq" id="WP_140991009.1">
    <property type="nucleotide sequence ID" value="NZ_VHIQ01000006.1"/>
</dbReference>
<organism evidence="18 19">
    <name type="scientific">Paucihalobacter ruber</name>
    <dbReference type="NCBI Taxonomy" id="2567861"/>
    <lineage>
        <taxon>Bacteria</taxon>
        <taxon>Pseudomonadati</taxon>
        <taxon>Bacteroidota</taxon>
        <taxon>Flavobacteriia</taxon>
        <taxon>Flavobacteriales</taxon>
        <taxon>Flavobacteriaceae</taxon>
        <taxon>Paucihalobacter</taxon>
    </lineage>
</organism>
<dbReference type="Proteomes" id="UP000317332">
    <property type="component" value="Unassembled WGS sequence"/>
</dbReference>
<dbReference type="PROSITE" id="PS51787">
    <property type="entry name" value="LON_N"/>
    <property type="match status" value="1"/>
</dbReference>
<dbReference type="GO" id="GO:0004176">
    <property type="term" value="F:ATP-dependent peptidase activity"/>
    <property type="evidence" value="ECO:0007669"/>
    <property type="project" value="UniProtKB-UniRule"/>
</dbReference>
<proteinExistence type="evidence at transcript level"/>
<dbReference type="GO" id="GO:0005737">
    <property type="term" value="C:cytoplasm"/>
    <property type="evidence" value="ECO:0007669"/>
    <property type="project" value="UniProtKB-SubCell"/>
</dbReference>
<keyword evidence="19" id="KW-1185">Reference proteome</keyword>
<keyword evidence="7 10" id="KW-0067">ATP-binding</keyword>
<comment type="function">
    <text evidence="10">ATP-dependent serine protease that mediates the selective degradation of mutant and abnormal proteins as well as certain short-lived regulatory proteins. Required for cellular homeostasis and for survival from DNA damage and developmental changes induced by stress. Degrades polypeptides processively to yield small peptide fragments that are 5 to 10 amino acids long. Binds to DNA in a double-stranded, site-specific manner.</text>
</comment>
<evidence type="ECO:0000256" key="2">
    <source>
        <dbReference type="ARBA" id="ARBA00022490"/>
    </source>
</evidence>
<evidence type="ECO:0000256" key="3">
    <source>
        <dbReference type="ARBA" id="ARBA00022670"/>
    </source>
</evidence>
<evidence type="ECO:0000256" key="10">
    <source>
        <dbReference type="HAMAP-Rule" id="MF_01973"/>
    </source>
</evidence>
<dbReference type="GO" id="GO:0005524">
    <property type="term" value="F:ATP binding"/>
    <property type="evidence" value="ECO:0007669"/>
    <property type="project" value="UniProtKB-UniRule"/>
</dbReference>
<dbReference type="InterPro" id="IPR004815">
    <property type="entry name" value="Lon_bac/euk-typ"/>
</dbReference>
<dbReference type="OrthoDB" id="9803599at2"/>
<dbReference type="Pfam" id="PF02190">
    <property type="entry name" value="LON_substr_bdg"/>
    <property type="match status" value="1"/>
</dbReference>
<dbReference type="HAMAP" id="MF_01973">
    <property type="entry name" value="lon_bact"/>
    <property type="match status" value="1"/>
</dbReference>
<gene>
    <name evidence="10 18" type="primary">lon</name>
    <name evidence="18" type="ORF">FJ651_13220</name>
</gene>
<dbReference type="SMART" id="SM00464">
    <property type="entry name" value="LON"/>
    <property type="match status" value="1"/>
</dbReference>
<dbReference type="InterPro" id="IPR046336">
    <property type="entry name" value="Lon_prtase_N_sf"/>
</dbReference>
<evidence type="ECO:0000256" key="6">
    <source>
        <dbReference type="ARBA" id="ARBA00022825"/>
    </source>
</evidence>
<comment type="catalytic activity">
    <reaction evidence="9 10 11 14">
        <text>Hydrolysis of proteins in presence of ATP.</text>
        <dbReference type="EC" id="3.4.21.53"/>
    </reaction>
</comment>
<dbReference type="GO" id="GO:0004252">
    <property type="term" value="F:serine-type endopeptidase activity"/>
    <property type="evidence" value="ECO:0007669"/>
    <property type="project" value="UniProtKB-UniRule"/>
</dbReference>
<dbReference type="SUPFAM" id="SSF88697">
    <property type="entry name" value="PUA domain-like"/>
    <property type="match status" value="1"/>
</dbReference>
<comment type="subunit">
    <text evidence="10 11">Homohexamer. Organized in a ring with a central cavity.</text>
</comment>
<dbReference type="GO" id="GO:0034605">
    <property type="term" value="P:cellular response to heat"/>
    <property type="evidence" value="ECO:0007669"/>
    <property type="project" value="UniProtKB-UniRule"/>
</dbReference>